<feature type="domain" description="GH18" evidence="4">
    <location>
        <begin position="26"/>
        <end position="158"/>
    </location>
</feature>
<dbReference type="InterPro" id="IPR050542">
    <property type="entry name" value="Glycosyl_Hydrlase18_Chitinase"/>
</dbReference>
<proteinExistence type="predicted"/>
<keyword evidence="2" id="KW-0326">Glycosidase</keyword>
<evidence type="ECO:0000256" key="3">
    <source>
        <dbReference type="SAM" id="MobiDB-lite"/>
    </source>
</evidence>
<sequence>MTNSCEGSSASTSETSSSLTPVGSDTQNVVYWGQNRASAVKNNDLSTYCKSDSDIDIIVFAFLNQYGNGQTIPSGSIGQSCSISASGEPRQCDTLAAAIQQCQSNRIKVILSLGGAVGNYSLSSQQEAEIIGQNLWEAYGNTDGSNIPRPFGSTFVNG</sequence>
<dbReference type="PANTHER" id="PTHR45708:SF49">
    <property type="entry name" value="ENDOCHITINASE"/>
    <property type="match status" value="1"/>
</dbReference>
<dbReference type="Gene3D" id="3.20.20.80">
    <property type="entry name" value="Glycosidases"/>
    <property type="match status" value="1"/>
</dbReference>
<dbReference type="GO" id="GO:0004568">
    <property type="term" value="F:chitinase activity"/>
    <property type="evidence" value="ECO:0007669"/>
    <property type="project" value="TreeGrafter"/>
</dbReference>
<evidence type="ECO:0000259" key="4">
    <source>
        <dbReference type="PROSITE" id="PS51910"/>
    </source>
</evidence>
<accession>A0AAD6NBH0</accession>
<evidence type="ECO:0000256" key="1">
    <source>
        <dbReference type="ARBA" id="ARBA00022801"/>
    </source>
</evidence>
<dbReference type="InterPro" id="IPR001223">
    <property type="entry name" value="Glyco_hydro18_cat"/>
</dbReference>
<dbReference type="GO" id="GO:0005975">
    <property type="term" value="P:carbohydrate metabolic process"/>
    <property type="evidence" value="ECO:0007669"/>
    <property type="project" value="InterPro"/>
</dbReference>
<dbReference type="InterPro" id="IPR017853">
    <property type="entry name" value="GH"/>
</dbReference>
<protein>
    <recommendedName>
        <fullName evidence="4">GH18 domain-containing protein</fullName>
    </recommendedName>
</protein>
<dbReference type="EMBL" id="JAQJZL010000002">
    <property type="protein sequence ID" value="KAJ6051015.1"/>
    <property type="molecule type" value="Genomic_DNA"/>
</dbReference>
<gene>
    <name evidence="5" type="ORF">N7460_001549</name>
</gene>
<reference evidence="5" key="2">
    <citation type="submission" date="2023-01" db="EMBL/GenBank/DDBJ databases">
        <authorList>
            <person name="Petersen C."/>
        </authorList>
    </citation>
    <scope>NUCLEOTIDE SEQUENCE</scope>
    <source>
        <strain evidence="5">IBT 15450</strain>
    </source>
</reference>
<dbReference type="GO" id="GO:0005576">
    <property type="term" value="C:extracellular region"/>
    <property type="evidence" value="ECO:0007669"/>
    <property type="project" value="TreeGrafter"/>
</dbReference>
<dbReference type="Proteomes" id="UP001219568">
    <property type="component" value="Unassembled WGS sequence"/>
</dbReference>
<organism evidence="5 6">
    <name type="scientific">Penicillium canescens</name>
    <dbReference type="NCBI Taxonomy" id="5083"/>
    <lineage>
        <taxon>Eukaryota</taxon>
        <taxon>Fungi</taxon>
        <taxon>Dikarya</taxon>
        <taxon>Ascomycota</taxon>
        <taxon>Pezizomycotina</taxon>
        <taxon>Eurotiomycetes</taxon>
        <taxon>Eurotiomycetidae</taxon>
        <taxon>Eurotiales</taxon>
        <taxon>Aspergillaceae</taxon>
        <taxon>Penicillium</taxon>
    </lineage>
</organism>
<reference evidence="5" key="1">
    <citation type="journal article" date="2023" name="IMA Fungus">
        <title>Comparative genomic study of the Penicillium genus elucidates a diverse pangenome and 15 lateral gene transfer events.</title>
        <authorList>
            <person name="Petersen C."/>
            <person name="Sorensen T."/>
            <person name="Nielsen M.R."/>
            <person name="Sondergaard T.E."/>
            <person name="Sorensen J.L."/>
            <person name="Fitzpatrick D.A."/>
            <person name="Frisvad J.C."/>
            <person name="Nielsen K.L."/>
        </authorList>
    </citation>
    <scope>NUCLEOTIDE SEQUENCE</scope>
    <source>
        <strain evidence="5">IBT 15450</strain>
    </source>
</reference>
<evidence type="ECO:0000313" key="5">
    <source>
        <dbReference type="EMBL" id="KAJ6051015.1"/>
    </source>
</evidence>
<dbReference type="AlphaFoldDB" id="A0AAD6NBH0"/>
<evidence type="ECO:0000313" key="6">
    <source>
        <dbReference type="Proteomes" id="UP001219568"/>
    </source>
</evidence>
<keyword evidence="6" id="KW-1185">Reference proteome</keyword>
<dbReference type="SUPFAM" id="SSF51445">
    <property type="entry name" value="(Trans)glycosidases"/>
    <property type="match status" value="1"/>
</dbReference>
<feature type="region of interest" description="Disordered" evidence="3">
    <location>
        <begin position="1"/>
        <end position="22"/>
    </location>
</feature>
<comment type="caution">
    <text evidence="5">The sequence shown here is derived from an EMBL/GenBank/DDBJ whole genome shotgun (WGS) entry which is preliminary data.</text>
</comment>
<keyword evidence="1" id="KW-0378">Hydrolase</keyword>
<dbReference type="PROSITE" id="PS51910">
    <property type="entry name" value="GH18_2"/>
    <property type="match status" value="1"/>
</dbReference>
<name>A0AAD6NBH0_PENCN</name>
<evidence type="ECO:0000256" key="2">
    <source>
        <dbReference type="ARBA" id="ARBA00023295"/>
    </source>
</evidence>
<dbReference type="PANTHER" id="PTHR45708">
    <property type="entry name" value="ENDOCHITINASE"/>
    <property type="match status" value="1"/>
</dbReference>
<feature type="compositionally biased region" description="Low complexity" evidence="3">
    <location>
        <begin position="1"/>
        <end position="20"/>
    </location>
</feature>